<dbReference type="KEGG" id="nfn:NFRAN_1994"/>
<organism evidence="1 2">
    <name type="scientific">Candidatus Nitrosocosmicus franklandianus</name>
    <dbReference type="NCBI Taxonomy" id="1798806"/>
    <lineage>
        <taxon>Archaea</taxon>
        <taxon>Nitrososphaerota</taxon>
        <taxon>Nitrososphaeria</taxon>
        <taxon>Nitrososphaerales</taxon>
        <taxon>Nitrososphaeraceae</taxon>
        <taxon>Candidatus Nitrosocosmicus</taxon>
    </lineage>
</organism>
<name>A0A484IHD1_9ARCH</name>
<dbReference type="GeneID" id="39421288"/>
<dbReference type="AlphaFoldDB" id="A0A484IHD1"/>
<proteinExistence type="predicted"/>
<dbReference type="Proteomes" id="UP000294299">
    <property type="component" value="Chromosome NFRAN"/>
</dbReference>
<dbReference type="OrthoDB" id="9435at2157"/>
<evidence type="ECO:0000313" key="1">
    <source>
        <dbReference type="EMBL" id="VFJ14316.1"/>
    </source>
</evidence>
<accession>A0A484IHD1</accession>
<gene>
    <name evidence="1" type="ORF">NFRAN_1994</name>
</gene>
<dbReference type="EMBL" id="LR216287">
    <property type="protein sequence ID" value="VFJ14316.1"/>
    <property type="molecule type" value="Genomic_DNA"/>
</dbReference>
<dbReference type="RefSeq" id="WP_134484563.1">
    <property type="nucleotide sequence ID" value="NZ_LR216287.1"/>
</dbReference>
<reference evidence="1 2" key="1">
    <citation type="submission" date="2019-02" db="EMBL/GenBank/DDBJ databases">
        <authorList>
            <person name="Lehtovirta-Morley E L."/>
        </authorList>
    </citation>
    <scope>NUCLEOTIDE SEQUENCE [LARGE SCALE GENOMIC DNA]</scope>
    <source>
        <strain evidence="1">NFRAN1</strain>
    </source>
</reference>
<evidence type="ECO:0000313" key="2">
    <source>
        <dbReference type="Proteomes" id="UP000294299"/>
    </source>
</evidence>
<keyword evidence="2" id="KW-1185">Reference proteome</keyword>
<sequence length="108" mass="12342">MKNGVENGENNWSEWLDFNLQTIETAVVADSPGVFKVHASMKILFIGSSKNLRQSLIESLSDPCISKAKRFSYLITENAEQVKDQLLCEYREKHNGYLPQCMDEQKTI</sequence>
<protein>
    <submittedName>
        <fullName evidence="1">Uncharacterized protein</fullName>
    </submittedName>
</protein>